<comment type="caution">
    <text evidence="1">The sequence shown here is derived from an EMBL/GenBank/DDBJ whole genome shotgun (WGS) entry which is preliminary data.</text>
</comment>
<reference evidence="1 2" key="1">
    <citation type="submission" date="2006-02" db="EMBL/GenBank/DDBJ databases">
        <authorList>
            <person name="Pinhassi J."/>
            <person name="Pedros-Alio C."/>
            <person name="Ferriera S."/>
            <person name="Johnson J."/>
            <person name="Kravitz S."/>
            <person name="Halpern A."/>
            <person name="Remington K."/>
            <person name="Beeson K."/>
            <person name="Tran B."/>
            <person name="Rogers Y.-H."/>
            <person name="Friedman R."/>
            <person name="Venter J.C."/>
        </authorList>
    </citation>
    <scope>NUCLEOTIDE SEQUENCE [LARGE SCALE GENOMIC DNA]</scope>
    <source>
        <strain evidence="1 2">MED297</strain>
    </source>
</reference>
<dbReference type="Gene3D" id="1.10.340.30">
    <property type="entry name" value="Hypothetical protein, domain 2"/>
    <property type="match status" value="1"/>
</dbReference>
<evidence type="ECO:0000313" key="1">
    <source>
        <dbReference type="EMBL" id="EAR08278.1"/>
    </source>
</evidence>
<dbReference type="InterPro" id="IPR011257">
    <property type="entry name" value="DNA_glycosylase"/>
</dbReference>
<dbReference type="GO" id="GO:0006284">
    <property type="term" value="P:base-excision repair"/>
    <property type="evidence" value="ECO:0007669"/>
    <property type="project" value="InterPro"/>
</dbReference>
<dbReference type="Pfam" id="PF03352">
    <property type="entry name" value="Adenine_glyco"/>
    <property type="match status" value="1"/>
</dbReference>
<gene>
    <name evidence="1" type="ORF">MED297_14047</name>
</gene>
<dbReference type="AlphaFoldDB" id="A4BI06"/>
<sequence length="223" mass="25056">MTFDDFWQQAWMHHPSETAIRQRFPPVASDEELAARSDAEYLSLISRRVFRAGMKHSVIDSKWPAFEEAFWSFNPVACQLIDDARFEELMQNKSLVRHWQKMKTIPVNAMMVQDLSRQYGGFGQFLAQWPVSDIVGLWQLLKKQGAHLGGDGGARLLRMAGKDTFVLSDDVVSALINAGVVSKKPTSQRDLKAVQAYFNDLQEESGLSLSAISMVLALSIGPH</sequence>
<name>A4BI06_9GAMM</name>
<protein>
    <submittedName>
        <fullName evidence="1">3-methyladenine DNA glycosylase</fullName>
    </submittedName>
</protein>
<dbReference type="HOGENOM" id="CLU_1239284_0_0_6"/>
<dbReference type="PANTHER" id="PTHR30037">
    <property type="entry name" value="DNA-3-METHYLADENINE GLYCOSYLASE 1"/>
    <property type="match status" value="1"/>
</dbReference>
<dbReference type="Proteomes" id="UP000005953">
    <property type="component" value="Unassembled WGS sequence"/>
</dbReference>
<dbReference type="GO" id="GO:0008725">
    <property type="term" value="F:DNA-3-methyladenine glycosylase activity"/>
    <property type="evidence" value="ECO:0007669"/>
    <property type="project" value="InterPro"/>
</dbReference>
<dbReference type="InterPro" id="IPR005019">
    <property type="entry name" value="Adenine_glyco"/>
</dbReference>
<dbReference type="EMBL" id="AAOE01000023">
    <property type="protein sequence ID" value="EAR08278.1"/>
    <property type="molecule type" value="Genomic_DNA"/>
</dbReference>
<accession>A4BI06</accession>
<dbReference type="PANTHER" id="PTHR30037:SF3">
    <property type="entry name" value="BLR0857 PROTEIN"/>
    <property type="match status" value="1"/>
</dbReference>
<keyword evidence="2" id="KW-1185">Reference proteome</keyword>
<dbReference type="STRING" id="314283.MED297_14047"/>
<proteinExistence type="predicted"/>
<dbReference type="OrthoDB" id="9795156at2"/>
<dbReference type="InterPro" id="IPR052891">
    <property type="entry name" value="DNA-3mA_glycosylase"/>
</dbReference>
<organism evidence="1 2">
    <name type="scientific">Reinekea blandensis MED297</name>
    <dbReference type="NCBI Taxonomy" id="314283"/>
    <lineage>
        <taxon>Bacteria</taxon>
        <taxon>Pseudomonadati</taxon>
        <taxon>Pseudomonadota</taxon>
        <taxon>Gammaproteobacteria</taxon>
        <taxon>Oceanospirillales</taxon>
        <taxon>Saccharospirillaceae</taxon>
        <taxon>Reinekea</taxon>
    </lineage>
</organism>
<dbReference type="SUPFAM" id="SSF48150">
    <property type="entry name" value="DNA-glycosylase"/>
    <property type="match status" value="1"/>
</dbReference>
<dbReference type="RefSeq" id="WP_008042756.1">
    <property type="nucleotide sequence ID" value="NZ_CH724149.1"/>
</dbReference>
<evidence type="ECO:0000313" key="2">
    <source>
        <dbReference type="Proteomes" id="UP000005953"/>
    </source>
</evidence>